<dbReference type="EMBL" id="JAMGTK010000018">
    <property type="protein sequence ID" value="MDK4512558.1"/>
    <property type="molecule type" value="Genomic_DNA"/>
</dbReference>
<keyword evidence="3" id="KW-1185">Reference proteome</keyword>
<dbReference type="AlphaFoldDB" id="A0AAW6WDJ5"/>
<evidence type="ECO:0008006" key="4">
    <source>
        <dbReference type="Google" id="ProtNLM"/>
    </source>
</evidence>
<feature type="transmembrane region" description="Helical" evidence="1">
    <location>
        <begin position="134"/>
        <end position="151"/>
    </location>
</feature>
<sequence>MRGIVVIESINFLKKIIERSVPLRYFALFYLITFFTQILLIRETGRVPSKESYDFLLFLNYTREIVIFIIIMLTIFIIEYCGGILSGILIEIFKYYTLTLIMRKIIVIVILYVSLCKFFPVNFDIHFFERNFDIFFSIFFLIGFLEMLVYIQDERELYKKARDKKCDISLEKKEISVEFWSRIFIYGIIITKGVFLFYESLK</sequence>
<feature type="transmembrane region" description="Helical" evidence="1">
    <location>
        <begin position="65"/>
        <end position="93"/>
    </location>
</feature>
<reference evidence="2" key="1">
    <citation type="journal article" date="2022" name="Gene">
        <title>A genome-led study on the pathogenesis of Fusobacterium necrophorum infections.</title>
        <authorList>
            <person name="Thapa G."/>
            <person name="Jayal A."/>
            <person name="Sikazwe E."/>
            <person name="Perry T."/>
            <person name="Mohammed Al Balushi A."/>
            <person name="Livingstone P."/>
        </authorList>
    </citation>
    <scope>NUCLEOTIDE SEQUENCE</scope>
    <source>
        <strain evidence="2">BRON_8</strain>
    </source>
</reference>
<protein>
    <recommendedName>
        <fullName evidence="4">ABC transporter permease</fullName>
    </recommendedName>
</protein>
<evidence type="ECO:0000313" key="3">
    <source>
        <dbReference type="Proteomes" id="UP001173223"/>
    </source>
</evidence>
<evidence type="ECO:0000256" key="1">
    <source>
        <dbReference type="SAM" id="Phobius"/>
    </source>
</evidence>
<keyword evidence="1" id="KW-0472">Membrane</keyword>
<organism evidence="2 3">
    <name type="scientific">Fusobacterium necrophorum</name>
    <dbReference type="NCBI Taxonomy" id="859"/>
    <lineage>
        <taxon>Bacteria</taxon>
        <taxon>Fusobacteriati</taxon>
        <taxon>Fusobacteriota</taxon>
        <taxon>Fusobacteriia</taxon>
        <taxon>Fusobacteriales</taxon>
        <taxon>Fusobacteriaceae</taxon>
        <taxon>Fusobacterium</taxon>
    </lineage>
</organism>
<reference evidence="2" key="2">
    <citation type="submission" date="2022-04" db="EMBL/GenBank/DDBJ databases">
        <authorList>
            <person name="Livingstone P.G."/>
        </authorList>
    </citation>
    <scope>NUCLEOTIDE SEQUENCE</scope>
    <source>
        <strain evidence="2">BRON_8</strain>
    </source>
</reference>
<dbReference type="Proteomes" id="UP001173223">
    <property type="component" value="Unassembled WGS sequence"/>
</dbReference>
<evidence type="ECO:0000313" key="2">
    <source>
        <dbReference type="EMBL" id="MDK4512558.1"/>
    </source>
</evidence>
<keyword evidence="1" id="KW-1133">Transmembrane helix</keyword>
<gene>
    <name evidence="2" type="ORF">MWG07_09880</name>
</gene>
<comment type="caution">
    <text evidence="2">The sequence shown here is derived from an EMBL/GenBank/DDBJ whole genome shotgun (WGS) entry which is preliminary data.</text>
</comment>
<proteinExistence type="predicted"/>
<feature type="transmembrane region" description="Helical" evidence="1">
    <location>
        <begin position="105"/>
        <end position="128"/>
    </location>
</feature>
<keyword evidence="1" id="KW-0812">Transmembrane</keyword>
<feature type="transmembrane region" description="Helical" evidence="1">
    <location>
        <begin position="21"/>
        <end position="41"/>
    </location>
</feature>
<feature type="transmembrane region" description="Helical" evidence="1">
    <location>
        <begin position="179"/>
        <end position="198"/>
    </location>
</feature>
<name>A0AAW6WDJ5_9FUSO</name>
<accession>A0AAW6WDJ5</accession>